<proteinExistence type="predicted"/>
<protein>
    <recommendedName>
        <fullName evidence="4">Transcription and mRNA export factor ENY2</fullName>
    </recommendedName>
</protein>
<dbReference type="GO" id="GO:0005643">
    <property type="term" value="C:nuclear pore"/>
    <property type="evidence" value="ECO:0007669"/>
    <property type="project" value="InterPro"/>
</dbReference>
<dbReference type="Pfam" id="PF10163">
    <property type="entry name" value="EnY2"/>
    <property type="match status" value="1"/>
</dbReference>
<organism evidence="2 3">
    <name type="scientific">Cylindrotheca closterium</name>
    <dbReference type="NCBI Taxonomy" id="2856"/>
    <lineage>
        <taxon>Eukaryota</taxon>
        <taxon>Sar</taxon>
        <taxon>Stramenopiles</taxon>
        <taxon>Ochrophyta</taxon>
        <taxon>Bacillariophyta</taxon>
        <taxon>Bacillariophyceae</taxon>
        <taxon>Bacillariophycidae</taxon>
        <taxon>Bacillariales</taxon>
        <taxon>Bacillariaceae</taxon>
        <taxon>Cylindrotheca</taxon>
    </lineage>
</organism>
<dbReference type="PANTHER" id="PTHR12514">
    <property type="entry name" value="ENHANCER OF YELLOW 2 TRANSCRIPTION FACTOR"/>
    <property type="match status" value="1"/>
</dbReference>
<evidence type="ECO:0008006" key="4">
    <source>
        <dbReference type="Google" id="ProtNLM"/>
    </source>
</evidence>
<name>A0AAD2FIF3_9STRA</name>
<reference evidence="2" key="1">
    <citation type="submission" date="2023-08" db="EMBL/GenBank/DDBJ databases">
        <authorList>
            <person name="Audoor S."/>
            <person name="Bilcke G."/>
        </authorList>
    </citation>
    <scope>NUCLEOTIDE SEQUENCE</scope>
</reference>
<dbReference type="GO" id="GO:0006406">
    <property type="term" value="P:mRNA export from nucleus"/>
    <property type="evidence" value="ECO:0007669"/>
    <property type="project" value="InterPro"/>
</dbReference>
<feature type="region of interest" description="Disordered" evidence="1">
    <location>
        <begin position="1"/>
        <end position="23"/>
    </location>
</feature>
<dbReference type="InterPro" id="IPR038212">
    <property type="entry name" value="TF_EnY2_sf"/>
</dbReference>
<accession>A0AAD2FIF3</accession>
<comment type="caution">
    <text evidence="2">The sequence shown here is derived from an EMBL/GenBank/DDBJ whole genome shotgun (WGS) entry which is preliminary data.</text>
</comment>
<dbReference type="InterPro" id="IPR018783">
    <property type="entry name" value="TF_ENY2"/>
</dbReference>
<keyword evidence="3" id="KW-1185">Reference proteome</keyword>
<evidence type="ECO:0000313" key="3">
    <source>
        <dbReference type="Proteomes" id="UP001295423"/>
    </source>
</evidence>
<dbReference type="GO" id="GO:0000124">
    <property type="term" value="C:SAGA complex"/>
    <property type="evidence" value="ECO:0007669"/>
    <property type="project" value="InterPro"/>
</dbReference>
<dbReference type="Proteomes" id="UP001295423">
    <property type="component" value="Unassembled WGS sequence"/>
</dbReference>
<sequence>MIEEPKAKRHKRAKLSSSEKEKRNQLLENLQETGEFERLQSTLYAQLMIRESWLDGMKNMSRETVKKSGGPSEVTVDELSKALVSEGSATIPSHIEADLKRKIRKICS</sequence>
<evidence type="ECO:0000256" key="1">
    <source>
        <dbReference type="SAM" id="MobiDB-lite"/>
    </source>
</evidence>
<dbReference type="EMBL" id="CAKOGP040000335">
    <property type="protein sequence ID" value="CAJ1934220.1"/>
    <property type="molecule type" value="Genomic_DNA"/>
</dbReference>
<dbReference type="Gene3D" id="1.10.246.140">
    <property type="match status" value="1"/>
</dbReference>
<dbReference type="AlphaFoldDB" id="A0AAD2FIF3"/>
<evidence type="ECO:0000313" key="2">
    <source>
        <dbReference type="EMBL" id="CAJ1934220.1"/>
    </source>
</evidence>
<dbReference type="GO" id="GO:0003713">
    <property type="term" value="F:transcription coactivator activity"/>
    <property type="evidence" value="ECO:0007669"/>
    <property type="project" value="InterPro"/>
</dbReference>
<gene>
    <name evidence="2" type="ORF">CYCCA115_LOCUS3647</name>
</gene>